<protein>
    <recommendedName>
        <fullName evidence="2">Effector-associated domain-containing protein</fullName>
    </recommendedName>
</protein>
<accession>A0AAE3GSJ2</accession>
<dbReference type="AlphaFoldDB" id="A0AAE3GSJ2"/>
<evidence type="ECO:0000259" key="2">
    <source>
        <dbReference type="Pfam" id="PF19954"/>
    </source>
</evidence>
<dbReference type="Proteomes" id="UP001204953">
    <property type="component" value="Unassembled WGS sequence"/>
</dbReference>
<keyword evidence="1" id="KW-1133">Transmembrane helix</keyword>
<feature type="domain" description="Effector-associated" evidence="2">
    <location>
        <begin position="1"/>
        <end position="78"/>
    </location>
</feature>
<sequence>MNNFNNVEDLFERLATRNLTEADISILRNSLARSINQDVVQIGNQTAVNIGSAGSINIGNHITYQGTDAETIREILQSLREIERQRPLVSNSEALHYLRQQYPVRPGVPFQWQVLVGWLILSFVCLIALLFYQTSNSLQIHDFEEFIYYWFILFMVAATYGFLGIFLQRIFQYRWRFGEVRHYWIVWFFYPVITPFFLAVMMVFYPIRCGDRILPRFFRFW</sequence>
<reference evidence="3" key="1">
    <citation type="submission" date="2022-06" db="EMBL/GenBank/DDBJ databases">
        <title>New cyanobacteria of genus Symplocastrum in benthos of Lake Baikal.</title>
        <authorList>
            <person name="Sorokovikova E."/>
            <person name="Tikhonova I."/>
            <person name="Krasnopeev A."/>
            <person name="Evseev P."/>
            <person name="Gladkikh A."/>
            <person name="Belykh O."/>
        </authorList>
    </citation>
    <scope>NUCLEOTIDE SEQUENCE</scope>
    <source>
        <strain evidence="3">BBK-W-15</strain>
    </source>
</reference>
<evidence type="ECO:0000313" key="3">
    <source>
        <dbReference type="EMBL" id="MCP2729033.1"/>
    </source>
</evidence>
<dbReference type="InterPro" id="IPR045429">
    <property type="entry name" value="EAD10"/>
</dbReference>
<keyword evidence="1" id="KW-0472">Membrane</keyword>
<dbReference type="EMBL" id="JAMZMM010000089">
    <property type="protein sequence ID" value="MCP2729033.1"/>
    <property type="molecule type" value="Genomic_DNA"/>
</dbReference>
<feature type="transmembrane region" description="Helical" evidence="1">
    <location>
        <begin position="183"/>
        <end position="207"/>
    </location>
</feature>
<proteinExistence type="predicted"/>
<keyword evidence="1" id="KW-0812">Transmembrane</keyword>
<comment type="caution">
    <text evidence="3">The sequence shown here is derived from an EMBL/GenBank/DDBJ whole genome shotgun (WGS) entry which is preliminary data.</text>
</comment>
<dbReference type="RefSeq" id="WP_254011822.1">
    <property type="nucleotide sequence ID" value="NZ_JAMZMM010000089.1"/>
</dbReference>
<dbReference type="Pfam" id="PF19954">
    <property type="entry name" value="EAD10"/>
    <property type="match status" value="1"/>
</dbReference>
<name>A0AAE3GSJ2_9CYAN</name>
<feature type="transmembrane region" description="Helical" evidence="1">
    <location>
        <begin position="115"/>
        <end position="135"/>
    </location>
</feature>
<gene>
    <name evidence="3" type="ORF">NJ959_11250</name>
</gene>
<keyword evidence="4" id="KW-1185">Reference proteome</keyword>
<evidence type="ECO:0000256" key="1">
    <source>
        <dbReference type="SAM" id="Phobius"/>
    </source>
</evidence>
<feature type="transmembrane region" description="Helical" evidence="1">
    <location>
        <begin position="147"/>
        <end position="171"/>
    </location>
</feature>
<organism evidence="3 4">
    <name type="scientific">Limnofasciculus baicalensis BBK-W-15</name>
    <dbReference type="NCBI Taxonomy" id="2699891"/>
    <lineage>
        <taxon>Bacteria</taxon>
        <taxon>Bacillati</taxon>
        <taxon>Cyanobacteriota</taxon>
        <taxon>Cyanophyceae</taxon>
        <taxon>Coleofasciculales</taxon>
        <taxon>Coleofasciculaceae</taxon>
        <taxon>Limnofasciculus</taxon>
        <taxon>Limnofasciculus baicalensis</taxon>
    </lineage>
</organism>
<evidence type="ECO:0000313" key="4">
    <source>
        <dbReference type="Proteomes" id="UP001204953"/>
    </source>
</evidence>